<gene>
    <name evidence="4" type="ORF">K443DRAFT_113841</name>
</gene>
<dbReference type="PANTHER" id="PTHR28583:SF1">
    <property type="entry name" value="ACID CERAMIDASE"/>
    <property type="match status" value="1"/>
</dbReference>
<reference evidence="5" key="2">
    <citation type="submission" date="2015-01" db="EMBL/GenBank/DDBJ databases">
        <title>Evolutionary Origins and Diversification of the Mycorrhizal Mutualists.</title>
        <authorList>
            <consortium name="DOE Joint Genome Institute"/>
            <consortium name="Mycorrhizal Genomics Consortium"/>
            <person name="Kohler A."/>
            <person name="Kuo A."/>
            <person name="Nagy L.G."/>
            <person name="Floudas D."/>
            <person name="Copeland A."/>
            <person name="Barry K.W."/>
            <person name="Cichocki N."/>
            <person name="Veneault-Fourrey C."/>
            <person name="LaButti K."/>
            <person name="Lindquist E.A."/>
            <person name="Lipzen A."/>
            <person name="Lundell T."/>
            <person name="Morin E."/>
            <person name="Murat C."/>
            <person name="Riley R."/>
            <person name="Ohm R."/>
            <person name="Sun H."/>
            <person name="Tunlid A."/>
            <person name="Henrissat B."/>
            <person name="Grigoriev I.V."/>
            <person name="Hibbett D.S."/>
            <person name="Martin F."/>
        </authorList>
    </citation>
    <scope>NUCLEOTIDE SEQUENCE [LARGE SCALE GENOMIC DNA]</scope>
    <source>
        <strain evidence="5">LaAM-08-1</strain>
    </source>
</reference>
<proteinExistence type="predicted"/>
<name>A0A0C9X3N5_9AGAR</name>
<dbReference type="OrthoDB" id="5273684at2759"/>
<dbReference type="EC" id="3.5.1.23" evidence="1"/>
<dbReference type="STRING" id="1095629.A0A0C9X3N5"/>
<feature type="domain" description="Acid ceramidase N-terminal" evidence="3">
    <location>
        <begin position="37"/>
        <end position="94"/>
    </location>
</feature>
<protein>
    <recommendedName>
        <fullName evidence="1">ceramidase</fullName>
        <ecNumber evidence="1">3.5.1.23</ecNumber>
    </recommendedName>
</protein>
<feature type="compositionally biased region" description="Low complexity" evidence="2">
    <location>
        <begin position="9"/>
        <end position="23"/>
    </location>
</feature>
<dbReference type="HOGENOM" id="CLU_051035_0_0_1"/>
<evidence type="ECO:0000313" key="5">
    <source>
        <dbReference type="Proteomes" id="UP000054477"/>
    </source>
</evidence>
<dbReference type="GO" id="GO:0017040">
    <property type="term" value="F:N-acylsphingosine amidohydrolase activity"/>
    <property type="evidence" value="ECO:0007669"/>
    <property type="project" value="UniProtKB-EC"/>
</dbReference>
<dbReference type="Pfam" id="PF15508">
    <property type="entry name" value="NAAA-beta"/>
    <property type="match status" value="1"/>
</dbReference>
<dbReference type="EMBL" id="KN838922">
    <property type="protein sequence ID" value="KIJ92276.1"/>
    <property type="molecule type" value="Genomic_DNA"/>
</dbReference>
<reference evidence="4 5" key="1">
    <citation type="submission" date="2014-04" db="EMBL/GenBank/DDBJ databases">
        <authorList>
            <consortium name="DOE Joint Genome Institute"/>
            <person name="Kuo A."/>
            <person name="Kohler A."/>
            <person name="Nagy L.G."/>
            <person name="Floudas D."/>
            <person name="Copeland A."/>
            <person name="Barry K.W."/>
            <person name="Cichocki N."/>
            <person name="Veneault-Fourrey C."/>
            <person name="LaButti K."/>
            <person name="Lindquist E.A."/>
            <person name="Lipzen A."/>
            <person name="Lundell T."/>
            <person name="Morin E."/>
            <person name="Murat C."/>
            <person name="Sun H."/>
            <person name="Tunlid A."/>
            <person name="Henrissat B."/>
            <person name="Grigoriev I.V."/>
            <person name="Hibbett D.S."/>
            <person name="Martin F."/>
            <person name="Nordberg H.P."/>
            <person name="Cantor M.N."/>
            <person name="Hua S.X."/>
        </authorList>
    </citation>
    <scope>NUCLEOTIDE SEQUENCE [LARGE SCALE GENOMIC DNA]</scope>
    <source>
        <strain evidence="4 5">LaAM-08-1</strain>
    </source>
</reference>
<dbReference type="InterPro" id="IPR029130">
    <property type="entry name" value="Acid_ceramidase_N"/>
</dbReference>
<keyword evidence="5" id="KW-1185">Reference proteome</keyword>
<dbReference type="PANTHER" id="PTHR28583">
    <property type="entry name" value="ACID AMIDASE"/>
    <property type="match status" value="1"/>
</dbReference>
<sequence>MNRRRSLNSIVSTTSSGGSNSQTESRRRIRMRVNTEEPPLYTIDLSLPPQSRYTTICNDFKHEISEMTGIYDDILNSTPYPRLLGFLAKLLLRRVHSHEETEEIRGIAQATGVPLNLVVAYNTFLDLFSGCISGGVKAKDVGGIVHFRGLDWGMDPLRDLIIRVEYVRDGRVVARGVTYAGYVGCLTGVREGLSMSLNYRANINSKSSILSHRQHQLSLLLGRTPPIASHLRQILLSPGRPPTLEQLASKFTTIHASTSYLTFCTPKAVLVIEKDLKTATIHTSDKFLAVTNHDASMESWDTERWAQVPELAGVRDIVTDSIQRKECVANLFQKQRAVRVTVDTVRGWLRTYPLRNEMTHFSCIMDPSAEGGGLLWVEACEEG</sequence>
<accession>A0A0C9X3N5</accession>
<feature type="region of interest" description="Disordered" evidence="2">
    <location>
        <begin position="1"/>
        <end position="28"/>
    </location>
</feature>
<evidence type="ECO:0000256" key="1">
    <source>
        <dbReference type="ARBA" id="ARBA00011891"/>
    </source>
</evidence>
<dbReference type="Proteomes" id="UP000054477">
    <property type="component" value="Unassembled WGS sequence"/>
</dbReference>
<evidence type="ECO:0000259" key="3">
    <source>
        <dbReference type="Pfam" id="PF15508"/>
    </source>
</evidence>
<dbReference type="Gene3D" id="3.60.60.10">
    <property type="entry name" value="Penicillin V Acylase, Chain A"/>
    <property type="match status" value="1"/>
</dbReference>
<evidence type="ECO:0000256" key="2">
    <source>
        <dbReference type="SAM" id="MobiDB-lite"/>
    </source>
</evidence>
<organism evidence="4 5">
    <name type="scientific">Laccaria amethystina LaAM-08-1</name>
    <dbReference type="NCBI Taxonomy" id="1095629"/>
    <lineage>
        <taxon>Eukaryota</taxon>
        <taxon>Fungi</taxon>
        <taxon>Dikarya</taxon>
        <taxon>Basidiomycota</taxon>
        <taxon>Agaricomycotina</taxon>
        <taxon>Agaricomycetes</taxon>
        <taxon>Agaricomycetidae</taxon>
        <taxon>Agaricales</taxon>
        <taxon>Agaricineae</taxon>
        <taxon>Hydnangiaceae</taxon>
        <taxon>Laccaria</taxon>
    </lineage>
</organism>
<dbReference type="AlphaFoldDB" id="A0A0C9X3N5"/>
<evidence type="ECO:0000313" key="4">
    <source>
        <dbReference type="EMBL" id="KIJ92276.1"/>
    </source>
</evidence>